<evidence type="ECO:0000256" key="1">
    <source>
        <dbReference type="ARBA" id="ARBA00011073"/>
    </source>
</evidence>
<gene>
    <name evidence="8" type="ORF">BRAFLDRAFT_101431</name>
</gene>
<dbReference type="EMBL" id="GG666600">
    <property type="protein sequence ID" value="EEN50719.1"/>
    <property type="molecule type" value="Genomic_DNA"/>
</dbReference>
<organism>
    <name type="scientific">Branchiostoma floridae</name>
    <name type="common">Florida lancelet</name>
    <name type="synonym">Amphioxus</name>
    <dbReference type="NCBI Taxonomy" id="7739"/>
    <lineage>
        <taxon>Eukaryota</taxon>
        <taxon>Metazoa</taxon>
        <taxon>Chordata</taxon>
        <taxon>Cephalochordata</taxon>
        <taxon>Leptocardii</taxon>
        <taxon>Amphioxiformes</taxon>
        <taxon>Branchiostomatidae</taxon>
        <taxon>Branchiostoma</taxon>
    </lineage>
</organism>
<dbReference type="PROSITE" id="PS51892">
    <property type="entry name" value="SUBTILASE"/>
    <property type="match status" value="2"/>
</dbReference>
<dbReference type="InterPro" id="IPR000209">
    <property type="entry name" value="Peptidase_S8/S53_dom"/>
</dbReference>
<name>C3Z9M3_BRAFL</name>
<feature type="domain" description="Peptidase S8/S53" evidence="7">
    <location>
        <begin position="205"/>
        <end position="428"/>
    </location>
</feature>
<dbReference type="InterPro" id="IPR015500">
    <property type="entry name" value="Peptidase_S8_subtilisin-rel"/>
</dbReference>
<evidence type="ECO:0000256" key="3">
    <source>
        <dbReference type="ARBA" id="ARBA00022801"/>
    </source>
</evidence>
<comment type="caution">
    <text evidence="5">Lacks conserved residue(s) required for the propagation of feature annotation.</text>
</comment>
<reference evidence="8" key="1">
    <citation type="journal article" date="2008" name="Nature">
        <title>The amphioxus genome and the evolution of the chordate karyotype.</title>
        <authorList>
            <consortium name="US DOE Joint Genome Institute (JGI-PGF)"/>
            <person name="Putnam N.H."/>
            <person name="Butts T."/>
            <person name="Ferrier D.E.K."/>
            <person name="Furlong R.F."/>
            <person name="Hellsten U."/>
            <person name="Kawashima T."/>
            <person name="Robinson-Rechavi M."/>
            <person name="Shoguchi E."/>
            <person name="Terry A."/>
            <person name="Yu J.-K."/>
            <person name="Benito-Gutierrez E.L."/>
            <person name="Dubchak I."/>
            <person name="Garcia-Fernandez J."/>
            <person name="Gibson-Brown J.J."/>
            <person name="Grigoriev I.V."/>
            <person name="Horton A.C."/>
            <person name="de Jong P.J."/>
            <person name="Jurka J."/>
            <person name="Kapitonov V.V."/>
            <person name="Kohara Y."/>
            <person name="Kuroki Y."/>
            <person name="Lindquist E."/>
            <person name="Lucas S."/>
            <person name="Osoegawa K."/>
            <person name="Pennacchio L.A."/>
            <person name="Salamov A.A."/>
            <person name="Satou Y."/>
            <person name="Sauka-Spengler T."/>
            <person name="Schmutz J."/>
            <person name="Shin-I T."/>
            <person name="Toyoda A."/>
            <person name="Bronner-Fraser M."/>
            <person name="Fujiyama A."/>
            <person name="Holland L.Z."/>
            <person name="Holland P.W.H."/>
            <person name="Satoh N."/>
            <person name="Rokhsar D.S."/>
        </authorList>
    </citation>
    <scope>NUCLEOTIDE SEQUENCE [LARGE SCALE GENOMIC DNA]</scope>
    <source>
        <strain evidence="8">S238N-H82</strain>
        <tissue evidence="8">Testes</tissue>
    </source>
</reference>
<dbReference type="PANTHER" id="PTHR43399:SF4">
    <property type="entry name" value="CELL WALL-ASSOCIATED PROTEASE"/>
    <property type="match status" value="1"/>
</dbReference>
<sequence length="1358" mass="151656">MRKGRTWEKQGEPGRNWENLGESGRTWEKAVEPGRKWENLGETGRTWEKQGELGRNRKRENLGESGRAWEKAGEPGRKRENLGETGRTWEKQVEPGRNRENLVETGRTWEKAVEPGRKRENLGESGRAWEKAGEPGRKRENLGETGRTWEKQVLPVSPRFSRFLPGSPAFSQFLPPSPCFSQVLPPRSHYMRNGKYFFLPVGDPADNGHGTQCAAIIAGGKYQAVEFNNGSLVKKGLWNGVAPFVNLFICKIDIKDVSSIICAVKHLVKEKKENRLQVDVISMSIGINWYDAELQKCIKEASLNNIIVVCAASNEGRRSSNSILYPARFGDVICVGSHNKLGLESNSTGVGREIDILGPGEIKSASPKPDDPKVENAIFKLKGTSYAAPYVAGMVAIILANAQRKGGQRLRSAISSNVVMKQILREMASEPGDHSQSRGHGTLDPLRIFGFSEDYFQQILGNITRLPEEDYKFRNYDFRKVATKHTTRLDQLLQDVQFASTMDSLTLRLPEQTEQRGMQGPVDLEVFINKIKKKKQEVTKISCLVLPSPSDAAYRNTKKPGAAALQLFLTHLRGDLVSSVEDLWLKGEKDSADKSALEDIRDILQVLHGLKSDDTRQLTVHFEEVDSRDLIRFKPKHVPEIIIESHSPKRPSPQSWEEQVVSADGSTINLTLPNPNMSPAEQKKLLSEAMDTINTKVTVPKKTVSCLTLPCVSDVVWERKEEVEAWMAILDKIGQINNLQDLWCGGTEDKPLEWEHLKDVLHYLQQKREADQVPLKVHFFQISKKLKVESKALYLDPMGLIRFKPKQAGGVCTWRRMKCRPVGKEHTDFPNIIIEACTPDCEPFQSWVEQVVSVDWSMINLKFPIPVNSPDTRKKLLSEAMDIINTKVTGPEEAVSCFILPCVSDAVWEDKVGVEALKAILDKIGQINNLQDLWCGGTADKPLEWEHLKEILRYLKQKRETGKTSLTVHIFQIREIKAYSVKALDIPDISKSNVRVIIHHSAGVCAWRQVQDLQVGRLTDLADLNNDIVTIKACCPHCASYLGESAEEMACDAVLNHSAPGDTTAVMKKHLRKLKSHVTIAVLGSGVYIDHEDLADVTILDKTCFVPQESWDLSVDTLGIGTALASIAAGFKFARKHTRLLVAKVVDENVKSNPAWVAKAVDWAANHSSHPADIILIPVGFEKFDHKMYEAVTEAQNKGKIVIAAAAHNRRLQEISYPARHGDVICVGSHSRTSTASNFSVRGREMDFLLMGEEHPVKVASAKGTNLYRSWSVSGTSVAAAMATAVVGFTLMYAESVGGQSLRDKLKSNTMIRELLREACSSRGHHTPDRGYGTLDPDRLFKWGQEHFKELVEKVAKT</sequence>
<evidence type="ECO:0000313" key="8">
    <source>
        <dbReference type="EMBL" id="EEN50719.1"/>
    </source>
</evidence>
<dbReference type="InParanoid" id="C3Z9M3"/>
<feature type="domain" description="Peptidase S8/S53" evidence="7">
    <location>
        <begin position="1076"/>
        <end position="1333"/>
    </location>
</feature>
<keyword evidence="3" id="KW-0378">Hydrolase</keyword>
<dbReference type="PRINTS" id="PR00723">
    <property type="entry name" value="SUBTILISIN"/>
</dbReference>
<evidence type="ECO:0000256" key="5">
    <source>
        <dbReference type="PROSITE-ProRule" id="PRU01240"/>
    </source>
</evidence>
<evidence type="ECO:0000256" key="2">
    <source>
        <dbReference type="ARBA" id="ARBA00022670"/>
    </source>
</evidence>
<dbReference type="InterPro" id="IPR051048">
    <property type="entry name" value="Peptidase_S8/S53_subtilisin"/>
</dbReference>
<dbReference type="Gene3D" id="3.40.50.200">
    <property type="entry name" value="Peptidase S8/S53 domain"/>
    <property type="match status" value="2"/>
</dbReference>
<feature type="compositionally biased region" description="Basic and acidic residues" evidence="6">
    <location>
        <begin position="25"/>
        <end position="87"/>
    </location>
</feature>
<dbReference type="eggNOG" id="ENOG502SFSN">
    <property type="taxonomic scope" value="Eukaryota"/>
</dbReference>
<evidence type="ECO:0000259" key="7">
    <source>
        <dbReference type="Pfam" id="PF00082"/>
    </source>
</evidence>
<feature type="region of interest" description="Disordered" evidence="6">
    <location>
        <begin position="1"/>
        <end position="87"/>
    </location>
</feature>
<accession>C3Z9M3</accession>
<dbReference type="SUPFAM" id="SSF52743">
    <property type="entry name" value="Subtilisin-like"/>
    <property type="match status" value="2"/>
</dbReference>
<feature type="compositionally biased region" description="Basic and acidic residues" evidence="6">
    <location>
        <begin position="1"/>
        <end position="12"/>
    </location>
</feature>
<dbReference type="PROSITE" id="PS00138">
    <property type="entry name" value="SUBTILASE_SER"/>
    <property type="match status" value="1"/>
</dbReference>
<comment type="similarity">
    <text evidence="1 5">Belongs to the peptidase S8 family.</text>
</comment>
<dbReference type="InterPro" id="IPR036852">
    <property type="entry name" value="Peptidase_S8/S53_dom_sf"/>
</dbReference>
<proteinExistence type="inferred from homology"/>
<keyword evidence="4" id="KW-0720">Serine protease</keyword>
<evidence type="ECO:0000256" key="4">
    <source>
        <dbReference type="ARBA" id="ARBA00022825"/>
    </source>
</evidence>
<dbReference type="InterPro" id="IPR023828">
    <property type="entry name" value="Peptidase_S8_Ser-AS"/>
</dbReference>
<feature type="region of interest" description="Disordered" evidence="6">
    <location>
        <begin position="114"/>
        <end position="142"/>
    </location>
</feature>
<dbReference type="GO" id="GO:0004252">
    <property type="term" value="F:serine-type endopeptidase activity"/>
    <property type="evidence" value="ECO:0007669"/>
    <property type="project" value="InterPro"/>
</dbReference>
<dbReference type="GO" id="GO:0006508">
    <property type="term" value="P:proteolysis"/>
    <property type="evidence" value="ECO:0007669"/>
    <property type="project" value="UniProtKB-KW"/>
</dbReference>
<keyword evidence="2" id="KW-0645">Protease</keyword>
<evidence type="ECO:0000256" key="6">
    <source>
        <dbReference type="SAM" id="MobiDB-lite"/>
    </source>
</evidence>
<dbReference type="CDD" id="cd00306">
    <property type="entry name" value="Peptidases_S8_S53"/>
    <property type="match status" value="2"/>
</dbReference>
<dbReference type="PANTHER" id="PTHR43399">
    <property type="entry name" value="SUBTILISIN-RELATED"/>
    <property type="match status" value="1"/>
</dbReference>
<dbReference type="Pfam" id="PF00082">
    <property type="entry name" value="Peptidase_S8"/>
    <property type="match status" value="2"/>
</dbReference>
<protein>
    <recommendedName>
        <fullName evidence="7">Peptidase S8/S53 domain-containing protein</fullName>
    </recommendedName>
</protein>